<keyword evidence="22 25" id="KW-0505">Motor protein</keyword>
<dbReference type="GO" id="GO:0003777">
    <property type="term" value="F:microtubule motor activity"/>
    <property type="evidence" value="ECO:0007669"/>
    <property type="project" value="InterPro"/>
</dbReference>
<keyword evidence="16" id="KW-0862">Zinc</keyword>
<dbReference type="PROSITE" id="PS50868">
    <property type="entry name" value="POST_SET"/>
    <property type="match status" value="1"/>
</dbReference>
<keyword evidence="9" id="KW-0489">Methyltransferase</keyword>
<feature type="domain" description="Kinesin motor" evidence="29">
    <location>
        <begin position="1677"/>
        <end position="2025"/>
    </location>
</feature>
<feature type="region of interest" description="Disordered" evidence="27">
    <location>
        <begin position="568"/>
        <end position="596"/>
    </location>
</feature>
<evidence type="ECO:0000256" key="17">
    <source>
        <dbReference type="ARBA" id="ARBA00022840"/>
    </source>
</evidence>
<feature type="compositionally biased region" description="Basic and acidic residues" evidence="27">
    <location>
        <begin position="1481"/>
        <end position="1496"/>
    </location>
</feature>
<evidence type="ECO:0000256" key="20">
    <source>
        <dbReference type="ARBA" id="ARBA00023054"/>
    </source>
</evidence>
<dbReference type="GO" id="GO:0140955">
    <property type="term" value="F:histone H3K36 trimethyltransferase activity"/>
    <property type="evidence" value="ECO:0007669"/>
    <property type="project" value="UniProtKB-EC"/>
</dbReference>
<feature type="compositionally biased region" description="Basic residues" evidence="27">
    <location>
        <begin position="1497"/>
        <end position="1511"/>
    </location>
</feature>
<dbReference type="InterPro" id="IPR019821">
    <property type="entry name" value="Kinesin_motor_CS"/>
</dbReference>
<dbReference type="GO" id="GO:0046872">
    <property type="term" value="F:metal ion binding"/>
    <property type="evidence" value="ECO:0007669"/>
    <property type="project" value="UniProtKB-KW"/>
</dbReference>
<feature type="compositionally biased region" description="Basic and acidic residues" evidence="27">
    <location>
        <begin position="982"/>
        <end position="1012"/>
    </location>
</feature>
<dbReference type="GO" id="GO:0006355">
    <property type="term" value="P:regulation of DNA-templated transcription"/>
    <property type="evidence" value="ECO:0007669"/>
    <property type="project" value="InterPro"/>
</dbReference>
<evidence type="ECO:0000256" key="18">
    <source>
        <dbReference type="ARBA" id="ARBA00022853"/>
    </source>
</evidence>
<dbReference type="InterPro" id="IPR013257">
    <property type="entry name" value="SRI"/>
</dbReference>
<dbReference type="SMART" id="SM00317">
    <property type="entry name" value="SET"/>
    <property type="match status" value="1"/>
</dbReference>
<evidence type="ECO:0000256" key="26">
    <source>
        <dbReference type="SAM" id="Coils"/>
    </source>
</evidence>
<evidence type="ECO:0000256" key="27">
    <source>
        <dbReference type="SAM" id="MobiDB-lite"/>
    </source>
</evidence>
<evidence type="ECO:0000256" key="4">
    <source>
        <dbReference type="ARBA" id="ARBA00012178"/>
    </source>
</evidence>
<dbReference type="InterPro" id="IPR036961">
    <property type="entry name" value="Kinesin_motor_dom_sf"/>
</dbReference>
<dbReference type="PROSITE" id="PS50280">
    <property type="entry name" value="SET"/>
    <property type="match status" value="1"/>
</dbReference>
<dbReference type="InterPro" id="IPR038190">
    <property type="entry name" value="SRI_sf"/>
</dbReference>
<evidence type="ECO:0000256" key="19">
    <source>
        <dbReference type="ARBA" id="ARBA00023015"/>
    </source>
</evidence>
<dbReference type="InterPro" id="IPR001202">
    <property type="entry name" value="WW_dom"/>
</dbReference>
<reference evidence="33 34" key="1">
    <citation type="journal article" date="2018" name="Elife">
        <title>Firefly genomes illuminate parallel origins of bioluminescence in beetles.</title>
        <authorList>
            <person name="Fallon T.R."/>
            <person name="Lower S.E."/>
            <person name="Chang C.H."/>
            <person name="Bessho-Uehara M."/>
            <person name="Martin G.J."/>
            <person name="Bewick A.J."/>
            <person name="Behringer M."/>
            <person name="Debat H.J."/>
            <person name="Wong I."/>
            <person name="Day J.C."/>
            <person name="Suvorov A."/>
            <person name="Silva C.J."/>
            <person name="Stanger-Hall K.F."/>
            <person name="Hall D.W."/>
            <person name="Schmitz R.J."/>
            <person name="Nelson D.R."/>
            <person name="Lewis S.M."/>
            <person name="Shigenobu S."/>
            <person name="Bybee S.M."/>
            <person name="Larracuente A.M."/>
            <person name="Oba Y."/>
            <person name="Weng J.K."/>
        </authorList>
    </citation>
    <scope>NUCLEOTIDE SEQUENCE [LARGE SCALE GENOMIC DNA]</scope>
    <source>
        <strain evidence="33">1611_PpyrPB1</strain>
        <tissue evidence="33">Whole body</tissue>
    </source>
</reference>
<name>A0A5N4AMF5_PHOPY</name>
<dbReference type="GO" id="GO:0005634">
    <property type="term" value="C:nucleus"/>
    <property type="evidence" value="ECO:0007669"/>
    <property type="project" value="UniProtKB-SubCell"/>
</dbReference>
<keyword evidence="23" id="KW-0206">Cytoskeleton</keyword>
<evidence type="ECO:0000256" key="16">
    <source>
        <dbReference type="ARBA" id="ARBA00022833"/>
    </source>
</evidence>
<keyword evidence="17 25" id="KW-0067">ATP-binding</keyword>
<dbReference type="GO" id="GO:0030154">
    <property type="term" value="P:cell differentiation"/>
    <property type="evidence" value="ECO:0007669"/>
    <property type="project" value="UniProtKB-KW"/>
</dbReference>
<dbReference type="GO" id="GO:0008017">
    <property type="term" value="F:microtubule binding"/>
    <property type="evidence" value="ECO:0007669"/>
    <property type="project" value="InterPro"/>
</dbReference>
<keyword evidence="8" id="KW-0597">Phosphoprotein</keyword>
<evidence type="ECO:0000256" key="23">
    <source>
        <dbReference type="ARBA" id="ARBA00023212"/>
    </source>
</evidence>
<keyword evidence="7" id="KW-0963">Cytoplasm</keyword>
<keyword evidence="13" id="KW-0479">Metal-binding</keyword>
<dbReference type="FunFam" id="2.170.270.10:FF:000016">
    <property type="entry name" value="Histone-lysine N-methyltransferase"/>
    <property type="match status" value="1"/>
</dbReference>
<dbReference type="SUPFAM" id="SSF52540">
    <property type="entry name" value="P-loop containing nucleoside triphosphate hydrolases"/>
    <property type="match status" value="1"/>
</dbReference>
<dbReference type="PANTHER" id="PTHR46711">
    <property type="entry name" value="HISTONE-LYSINE N-METHYLTRANSFERASE SETD2"/>
    <property type="match status" value="1"/>
</dbReference>
<feature type="domain" description="SET" evidence="30">
    <location>
        <begin position="430"/>
        <end position="547"/>
    </location>
</feature>
<dbReference type="PROSITE" id="PS01159">
    <property type="entry name" value="WW_DOMAIN_1"/>
    <property type="match status" value="1"/>
</dbReference>
<evidence type="ECO:0000256" key="14">
    <source>
        <dbReference type="ARBA" id="ARBA00022741"/>
    </source>
</evidence>
<dbReference type="GO" id="GO:0005874">
    <property type="term" value="C:microtubule"/>
    <property type="evidence" value="ECO:0007669"/>
    <property type="project" value="UniProtKB-KW"/>
</dbReference>
<comment type="subcellular location">
    <subcellularLocation>
        <location evidence="3">Chromosome</location>
    </subcellularLocation>
    <subcellularLocation>
        <location evidence="2">Cytoplasm</location>
        <location evidence="2">Cytoskeleton</location>
    </subcellularLocation>
    <subcellularLocation>
        <location evidence="1">Nucleus</location>
    </subcellularLocation>
</comment>
<evidence type="ECO:0000256" key="15">
    <source>
        <dbReference type="ARBA" id="ARBA00022782"/>
    </source>
</evidence>
<dbReference type="CDD" id="cd19172">
    <property type="entry name" value="SET_SETD2"/>
    <property type="match status" value="1"/>
</dbReference>
<evidence type="ECO:0000256" key="3">
    <source>
        <dbReference type="ARBA" id="ARBA00004286"/>
    </source>
</evidence>
<feature type="region of interest" description="Disordered" evidence="27">
    <location>
        <begin position="1481"/>
        <end position="1511"/>
    </location>
</feature>
<dbReference type="CDD" id="cd00201">
    <property type="entry name" value="WW"/>
    <property type="match status" value="1"/>
</dbReference>
<dbReference type="InterPro" id="IPR027417">
    <property type="entry name" value="P-loop_NTPase"/>
</dbReference>
<evidence type="ECO:0000259" key="30">
    <source>
        <dbReference type="PROSITE" id="PS50280"/>
    </source>
</evidence>
<keyword evidence="18" id="KW-0156">Chromatin regulator</keyword>
<dbReference type="Pfam" id="PF17907">
    <property type="entry name" value="AWS"/>
    <property type="match status" value="1"/>
</dbReference>
<dbReference type="PANTHER" id="PTHR46711:SF1">
    <property type="entry name" value="HISTONE-LYSINE N-METHYLTRANSFERASE SETD2"/>
    <property type="match status" value="1"/>
</dbReference>
<dbReference type="InterPro" id="IPR042294">
    <property type="entry name" value="SETD2_animal"/>
</dbReference>
<dbReference type="Pfam" id="PF08236">
    <property type="entry name" value="SRI"/>
    <property type="match status" value="1"/>
</dbReference>
<dbReference type="SUPFAM" id="SSF82199">
    <property type="entry name" value="SET domain"/>
    <property type="match status" value="1"/>
</dbReference>
<dbReference type="SUPFAM" id="SSF51045">
    <property type="entry name" value="WW domain"/>
    <property type="match status" value="1"/>
</dbReference>
<dbReference type="PROSITE" id="PS50067">
    <property type="entry name" value="KINESIN_MOTOR_2"/>
    <property type="match status" value="1"/>
</dbReference>
<dbReference type="PROSITE" id="PS00411">
    <property type="entry name" value="KINESIN_MOTOR_1"/>
    <property type="match status" value="1"/>
</dbReference>
<evidence type="ECO:0000313" key="34">
    <source>
        <dbReference type="Proteomes" id="UP000327044"/>
    </source>
</evidence>
<dbReference type="Pfam" id="PF00225">
    <property type="entry name" value="Kinesin"/>
    <property type="match status" value="1"/>
</dbReference>
<evidence type="ECO:0000256" key="5">
    <source>
        <dbReference type="ARBA" id="ARBA00022454"/>
    </source>
</evidence>
<feature type="binding site" evidence="25">
    <location>
        <begin position="1772"/>
        <end position="1779"/>
    </location>
    <ligand>
        <name>ATP</name>
        <dbReference type="ChEBI" id="CHEBI:30616"/>
    </ligand>
</feature>
<feature type="compositionally biased region" description="Basic and acidic residues" evidence="27">
    <location>
        <begin position="185"/>
        <end position="198"/>
    </location>
</feature>
<feature type="region of interest" description="Disordered" evidence="27">
    <location>
        <begin position="982"/>
        <end position="1048"/>
    </location>
</feature>
<keyword evidence="19" id="KW-0805">Transcription regulation</keyword>
<feature type="compositionally biased region" description="Acidic residues" evidence="27">
    <location>
        <begin position="571"/>
        <end position="594"/>
    </location>
</feature>
<evidence type="ECO:0000259" key="28">
    <source>
        <dbReference type="PROSITE" id="PS50020"/>
    </source>
</evidence>
<dbReference type="GO" id="GO:0007018">
    <property type="term" value="P:microtubule-based movement"/>
    <property type="evidence" value="ECO:0007669"/>
    <property type="project" value="InterPro"/>
</dbReference>
<dbReference type="InterPro" id="IPR046341">
    <property type="entry name" value="SET_dom_sf"/>
</dbReference>
<evidence type="ECO:0000256" key="2">
    <source>
        <dbReference type="ARBA" id="ARBA00004245"/>
    </source>
</evidence>
<feature type="compositionally biased region" description="Low complexity" evidence="27">
    <location>
        <begin position="1347"/>
        <end position="1361"/>
    </location>
</feature>
<dbReference type="SMART" id="SM00456">
    <property type="entry name" value="WW"/>
    <property type="match status" value="1"/>
</dbReference>
<feature type="coiled-coil region" evidence="26">
    <location>
        <begin position="2040"/>
        <end position="2135"/>
    </location>
</feature>
<evidence type="ECO:0000256" key="6">
    <source>
        <dbReference type="ARBA" id="ARBA00022473"/>
    </source>
</evidence>
<keyword evidence="34" id="KW-1185">Reference proteome</keyword>
<dbReference type="GO" id="GO:0005524">
    <property type="term" value="F:ATP binding"/>
    <property type="evidence" value="ECO:0007669"/>
    <property type="project" value="UniProtKB-UniRule"/>
</dbReference>
<dbReference type="SMART" id="SM00129">
    <property type="entry name" value="KISc"/>
    <property type="match status" value="1"/>
</dbReference>
<evidence type="ECO:0000259" key="31">
    <source>
        <dbReference type="PROSITE" id="PS50868"/>
    </source>
</evidence>
<feature type="compositionally biased region" description="Basic and acidic residues" evidence="27">
    <location>
        <begin position="228"/>
        <end position="248"/>
    </location>
</feature>
<evidence type="ECO:0000256" key="10">
    <source>
        <dbReference type="ARBA" id="ARBA00022679"/>
    </source>
</evidence>
<feature type="domain" description="WW" evidence="28">
    <location>
        <begin position="1302"/>
        <end position="1335"/>
    </location>
</feature>
<feature type="compositionally biased region" description="Acidic residues" evidence="27">
    <location>
        <begin position="1362"/>
        <end position="1372"/>
    </location>
</feature>
<dbReference type="PROSITE" id="PS51215">
    <property type="entry name" value="AWS"/>
    <property type="match status" value="1"/>
</dbReference>
<proteinExistence type="inferred from homology"/>
<keyword evidence="12" id="KW-0493">Microtubule</keyword>
<dbReference type="GO" id="GO:0032259">
    <property type="term" value="P:methylation"/>
    <property type="evidence" value="ECO:0007669"/>
    <property type="project" value="UniProtKB-KW"/>
</dbReference>
<dbReference type="Gene3D" id="1.10.1740.100">
    <property type="entry name" value="Set2, Rpb1 interacting domain"/>
    <property type="match status" value="1"/>
</dbReference>
<dbReference type="SMART" id="SM00508">
    <property type="entry name" value="PostSET"/>
    <property type="match status" value="1"/>
</dbReference>
<evidence type="ECO:0000256" key="12">
    <source>
        <dbReference type="ARBA" id="ARBA00022701"/>
    </source>
</evidence>
<evidence type="ECO:0000256" key="13">
    <source>
        <dbReference type="ARBA" id="ARBA00022723"/>
    </source>
</evidence>
<keyword evidence="10" id="KW-0808">Transferase</keyword>
<dbReference type="Gene3D" id="2.170.270.10">
    <property type="entry name" value="SET domain"/>
    <property type="match status" value="1"/>
</dbReference>
<evidence type="ECO:0000256" key="9">
    <source>
        <dbReference type="ARBA" id="ARBA00022603"/>
    </source>
</evidence>
<keyword evidence="5" id="KW-0158">Chromosome</keyword>
<evidence type="ECO:0000256" key="25">
    <source>
        <dbReference type="PROSITE-ProRule" id="PRU00283"/>
    </source>
</evidence>
<dbReference type="InParanoid" id="A0A5N4AMF5"/>
<feature type="region of interest" description="Disordered" evidence="27">
    <location>
        <begin position="263"/>
        <end position="324"/>
    </location>
</feature>
<keyword evidence="11" id="KW-0949">S-adenosyl-L-methionine</keyword>
<sequence length="2296" mass="260830">MAPKKKKNTNGSKSSRKSRSDTSTDTQKTDFINFEKKPNLKNFENPEEAQSIDCPEHNESENIDFEELISVSCINSSGLKMDDQFTDPAIHITEIRAKADADCLATDISSQLSNLVVTGDTKHVDRDVGVKCEMDATQIELSDHIFNDNAQTFTGECVPAEIIPVASEQEVESEVVIEFAPSTGIKDETSENMKSEKKPKSKSRSSKSSKSSRSRSTARKKSSSTPKLESKPKKEASSKPRAKKTDKELMDVLMSLDNSIRRSSRIKSICEKQTQNKNEGKGGKGSTDSDLSENGQADDNIPTDGSNPPNPVVESEAEVKPVKVKSRWRRSSELEMEVEADKVLSSAEEIKGRLKQFIHLKENQYLTGRVTCKEARKMVCDCMLTNEEIEKGEVGCGEDCLNRLLLIECGTLCPVGDKCTNKRFQKSAFSPCEVFRTDKKGLGIRATAAIPFGEFILEYVGEVIGPDEFEDRATEYSKDKNPHYYFMSLRSDAVIDATQKGNISRFINHSCDPNAETQKWTVNGELRIGFFSKRTIIAGEEITFDYQFQRYGKEAQKCFCESSLCRGWLGEEPDDDDDDDEEEEEEEEEDEEEVEKVVREVVPEVTKAEEEQPPLPPEPPVIVPATEPVVELPPPVTPTLVPEPIIKVETPEPIPSKTPPVVTPAEIQLPVKVQTPARKEKKKIIKRKILKDLFEDVDVDEELELLVSTGLKNRAQTVKLCRLMVRATEVSQRTTLLRVLRRGEFPCRRLFLDYHGLQLIYGWMSDAQQLCSTNEKQEALRLGILQTLATLPIPDKTMLQDSKVLPTVELWSKKLVNIPKEFDSESNSPMLDNEAAPICEPKAEITIQSDPTETWKNDEVIKEEDKLEEDEKMVFKRPVDMYEIRRSVGMDIENIRSENLWRVEEDNVKLVQEIIDMFEEDMDISTMVFNSETKVAEVQKDRPKEDERDYEGEIISLALELLKTWSVLKEVFRIPKKERVEKMKEHEREADKGYKGDSEHHSEREREREKEKERHRRQKFREQKRKSRKSQKHEDSYHGMHSRINKHERRKLFAMQVEQEEERRYKREIWRQHDIPYMSVGNDSMYSSQYEPSRNFQMIWNQQNGQWQNYPVHLNANPIITSNLTPGFNIGLNYSYSMPGTVPNISVSLPNLPMPSVTMSNPMINPQITSIPPPMPAISNMSVPPPNISHMQQNIHRPLIPHTMPAIPNVPTLNIPTNIPPPSLPRIIPQATSISLPENITLQTNIPPPTNVTPISNLQSQSLSMQPTNIPPPNISQHVFNSEKQPEKEIQVKFAGPIPPPAKLPPKWKCAKDKYGRPYYYHIKIRISQWEPPEIPPHLELDEESTESSSSSETSSLSSDSSSEDSDEDDLEESKLAASVRKKHSLLDSLDKCSPQIELSPNDSCTITNEEEEMLDTSVTSLDERLQEEFNVLKRECSTNRESASKRKRLGLVTEVHIISPRTEEDKVLAKENLRKYKENKERLKRQKETSAEQTKKRVKVTIKTPKSSRKHKTLTKIQLKEAMDLNSESARKIKESFTSIMAGVMVGILNPYRKADCKEGKITNTEDFKHLARKLTHFVMIKELKHCQNLEDLTCTESVKSKAKEFVRKYMSKFGELMLSSLNTPKNHLTTPKRLHKRVITKVPSETPECYTKVTVETPGPSKIAASENKCDELRNLTVAVRIRPMNTRELSVIGSTNIINVNDNKITINSSSLGSSVTKLAYTFPYDHVFLSCDATDTSYSSQEDVFSDIGEPLLETAFQGYNACLFAYGQTGTGKSYSMMGKDSQVVDYNESVGIIPRFCKRLFEKVSDLSCHSTATVDVSYFEIYNEKIHDLLLHSTNNVRVPLKVREHPVWGPYVVNLSTHTVKSYEELKSWLLLGNKNRATAATVMNEKSSRSHSIFSIELSLSDGNSEANLTRRSKVSLVDLAGSERLGGVSNHDDKHKQGIFINKSLLTLGKVICALADQRKGTQFVPYRESVLTWLLRESIGGNSFTSMLATITPSHVHVDETLATLRYACQARSIVNRAHINEDPHDRLIRELRTEVKRLQTLRHQYECDSLSSCSIQSDNSGECLQELEDLRHKLSEKENELEIAQKNWENRYKQNELQQMEQLAEVAKEKEELESRVRVMSNLNGNVNLSPYRTNFLEEVENLLTSPSRKQELIRNLQLQLNTSGCDYEVSLNKCGNYVNIFDNSTLNSASCTVGEVQNVLNREDAEHFFNNLKWDNPPISELEINSVMNDIYAAAKVLQPHINKEEKVRLAFAKFVKSAQALETALCNSVSVNKSKKGVTFRL</sequence>
<evidence type="ECO:0000256" key="7">
    <source>
        <dbReference type="ARBA" id="ARBA00022490"/>
    </source>
</evidence>
<accession>A0A5N4AMF5</accession>
<keyword evidence="15" id="KW-0221">Differentiation</keyword>
<protein>
    <recommendedName>
        <fullName evidence="4">[histone H3]-lysine(36) N-trimethyltransferase</fullName>
        <ecNumber evidence="4">2.1.1.359</ecNumber>
    </recommendedName>
</protein>
<evidence type="ECO:0000313" key="33">
    <source>
        <dbReference type="EMBL" id="KAB0798535.1"/>
    </source>
</evidence>
<dbReference type="FunFam" id="3.40.850.10:FF:000042">
    <property type="entry name" value="Kinesin family member 14"/>
    <property type="match status" value="1"/>
</dbReference>
<evidence type="ECO:0000259" key="29">
    <source>
        <dbReference type="PROSITE" id="PS50067"/>
    </source>
</evidence>
<organism evidence="33 34">
    <name type="scientific">Photinus pyralis</name>
    <name type="common">Common eastern firefly</name>
    <name type="synonym">Lampyris pyralis</name>
    <dbReference type="NCBI Taxonomy" id="7054"/>
    <lineage>
        <taxon>Eukaryota</taxon>
        <taxon>Metazoa</taxon>
        <taxon>Ecdysozoa</taxon>
        <taxon>Arthropoda</taxon>
        <taxon>Hexapoda</taxon>
        <taxon>Insecta</taxon>
        <taxon>Pterygota</taxon>
        <taxon>Neoptera</taxon>
        <taxon>Endopterygota</taxon>
        <taxon>Coleoptera</taxon>
        <taxon>Polyphaga</taxon>
        <taxon>Elateriformia</taxon>
        <taxon>Elateroidea</taxon>
        <taxon>Lampyridae</taxon>
        <taxon>Lampyrinae</taxon>
        <taxon>Photinus</taxon>
    </lineage>
</organism>
<dbReference type="Pfam" id="PF00856">
    <property type="entry name" value="SET"/>
    <property type="match status" value="1"/>
</dbReference>
<keyword evidence="6" id="KW-0217">Developmental protein</keyword>
<feature type="compositionally biased region" description="Basic residues" evidence="27">
    <location>
        <begin position="1013"/>
        <end position="1031"/>
    </location>
</feature>
<feature type="region of interest" description="Disordered" evidence="27">
    <location>
        <begin position="178"/>
        <end position="248"/>
    </location>
</feature>
<dbReference type="InterPro" id="IPR006560">
    <property type="entry name" value="AWS_dom"/>
</dbReference>
<dbReference type="Gene3D" id="2.20.70.10">
    <property type="match status" value="1"/>
</dbReference>
<dbReference type="InterPro" id="IPR001752">
    <property type="entry name" value="Kinesin_motor_dom"/>
</dbReference>
<keyword evidence="24" id="KW-0539">Nucleus</keyword>
<dbReference type="Proteomes" id="UP000327044">
    <property type="component" value="Unassembled WGS sequence"/>
</dbReference>
<feature type="region of interest" description="Disordered" evidence="27">
    <location>
        <begin position="1333"/>
        <end position="1375"/>
    </location>
</feature>
<dbReference type="PROSITE" id="PS50020">
    <property type="entry name" value="WW_DOMAIN_2"/>
    <property type="match status" value="1"/>
</dbReference>
<comment type="caution">
    <text evidence="33">The sequence shown here is derived from an EMBL/GenBank/DDBJ whole genome shotgun (WGS) entry which is preliminary data.</text>
</comment>
<dbReference type="SMART" id="SM00570">
    <property type="entry name" value="AWS"/>
    <property type="match status" value="1"/>
</dbReference>
<evidence type="ECO:0000259" key="32">
    <source>
        <dbReference type="PROSITE" id="PS51215"/>
    </source>
</evidence>
<feature type="domain" description="Post-SET" evidence="31">
    <location>
        <begin position="554"/>
        <end position="570"/>
    </location>
</feature>
<evidence type="ECO:0000256" key="11">
    <source>
        <dbReference type="ARBA" id="ARBA00022691"/>
    </source>
</evidence>
<gene>
    <name evidence="33" type="ORF">PPYR_09528</name>
</gene>
<evidence type="ECO:0000256" key="22">
    <source>
        <dbReference type="ARBA" id="ARBA00023175"/>
    </source>
</evidence>
<evidence type="ECO:0000256" key="24">
    <source>
        <dbReference type="ARBA" id="ARBA00023242"/>
    </source>
</evidence>
<dbReference type="InterPro" id="IPR036020">
    <property type="entry name" value="WW_dom_sf"/>
</dbReference>
<feature type="region of interest" description="Disordered" evidence="27">
    <location>
        <begin position="1"/>
        <end position="52"/>
    </location>
</feature>
<dbReference type="InterPro" id="IPR044437">
    <property type="entry name" value="SETD2/Set2_SET"/>
</dbReference>
<dbReference type="GO" id="GO:0005694">
    <property type="term" value="C:chromosome"/>
    <property type="evidence" value="ECO:0007669"/>
    <property type="project" value="UniProtKB-SubCell"/>
</dbReference>
<comment type="similarity">
    <text evidence="25">Belongs to the TRAFAC class myosin-kinesin ATPase superfamily. Kinesin family.</text>
</comment>
<dbReference type="EMBL" id="VVIM01000006">
    <property type="protein sequence ID" value="KAB0798535.1"/>
    <property type="molecule type" value="Genomic_DNA"/>
</dbReference>
<evidence type="ECO:0000256" key="8">
    <source>
        <dbReference type="ARBA" id="ARBA00022553"/>
    </source>
</evidence>
<evidence type="ECO:0000256" key="1">
    <source>
        <dbReference type="ARBA" id="ARBA00004123"/>
    </source>
</evidence>
<evidence type="ECO:0000256" key="21">
    <source>
        <dbReference type="ARBA" id="ARBA00023163"/>
    </source>
</evidence>
<keyword evidence="20 26" id="KW-0175">Coiled coil</keyword>
<dbReference type="PRINTS" id="PR00380">
    <property type="entry name" value="KINESINHEAVY"/>
</dbReference>
<feature type="compositionally biased region" description="Basic residues" evidence="27">
    <location>
        <begin position="199"/>
        <end position="222"/>
    </location>
</feature>
<dbReference type="EC" id="2.1.1.359" evidence="4"/>
<dbReference type="InterPro" id="IPR003616">
    <property type="entry name" value="Post-SET_dom"/>
</dbReference>
<keyword evidence="14 25" id="KW-0547">Nucleotide-binding</keyword>
<keyword evidence="21" id="KW-0804">Transcription</keyword>
<dbReference type="Pfam" id="PF00397">
    <property type="entry name" value="WW"/>
    <property type="match status" value="1"/>
</dbReference>
<feature type="domain" description="AWS" evidence="32">
    <location>
        <begin position="375"/>
        <end position="428"/>
    </location>
</feature>
<feature type="compositionally biased region" description="Polar residues" evidence="27">
    <location>
        <begin position="286"/>
        <end position="307"/>
    </location>
</feature>
<dbReference type="InterPro" id="IPR001214">
    <property type="entry name" value="SET_dom"/>
</dbReference>
<dbReference type="Gene3D" id="3.40.850.10">
    <property type="entry name" value="Kinesin motor domain"/>
    <property type="match status" value="1"/>
</dbReference>